<dbReference type="GO" id="GO:0006085">
    <property type="term" value="P:acetyl-CoA biosynthetic process"/>
    <property type="evidence" value="ECO:0007669"/>
    <property type="project" value="TreeGrafter"/>
</dbReference>
<dbReference type="PANTHER" id="PTHR28641">
    <property type="match status" value="1"/>
</dbReference>
<dbReference type="Gene3D" id="3.40.630.150">
    <property type="entry name" value="Malonyl-CoA decarboxylase, catalytic domain"/>
    <property type="match status" value="2"/>
</dbReference>
<dbReference type="GO" id="GO:0050080">
    <property type="term" value="F:malonyl-CoA decarboxylase activity"/>
    <property type="evidence" value="ECO:0007669"/>
    <property type="project" value="InterPro"/>
</dbReference>
<feature type="domain" description="Malonyl-CoA decarboxylase N-terminal" evidence="2">
    <location>
        <begin position="151"/>
        <end position="214"/>
    </location>
</feature>
<organism evidence="3 4">
    <name type="scientific">Zingiber officinale</name>
    <name type="common">Ginger</name>
    <name type="synonym">Amomum zingiber</name>
    <dbReference type="NCBI Taxonomy" id="94328"/>
    <lineage>
        <taxon>Eukaryota</taxon>
        <taxon>Viridiplantae</taxon>
        <taxon>Streptophyta</taxon>
        <taxon>Embryophyta</taxon>
        <taxon>Tracheophyta</taxon>
        <taxon>Spermatophyta</taxon>
        <taxon>Magnoliopsida</taxon>
        <taxon>Liliopsida</taxon>
        <taxon>Zingiberales</taxon>
        <taxon>Zingiberaceae</taxon>
        <taxon>Zingiber</taxon>
    </lineage>
</organism>
<dbReference type="InterPro" id="IPR038351">
    <property type="entry name" value="MCD_N_sf"/>
</dbReference>
<dbReference type="Gene3D" id="1.20.140.90">
    <property type="entry name" value="Malonyl-CoA decarboxylase, oligemerization domain"/>
    <property type="match status" value="1"/>
</dbReference>
<dbReference type="GO" id="GO:2001294">
    <property type="term" value="P:malonyl-CoA catabolic process"/>
    <property type="evidence" value="ECO:0007669"/>
    <property type="project" value="TreeGrafter"/>
</dbReference>
<evidence type="ECO:0000259" key="2">
    <source>
        <dbReference type="Pfam" id="PF17408"/>
    </source>
</evidence>
<comment type="caution">
    <text evidence="3">The sequence shown here is derived from an EMBL/GenBank/DDBJ whole genome shotgun (WGS) entry which is preliminary data.</text>
</comment>
<gene>
    <name evidence="3" type="ORF">ZIOFF_048741</name>
</gene>
<dbReference type="InterPro" id="IPR007956">
    <property type="entry name" value="Malonyl_CoA_deC_C"/>
</dbReference>
<dbReference type="Pfam" id="PF17408">
    <property type="entry name" value="MCD_N"/>
    <property type="match status" value="1"/>
</dbReference>
<dbReference type="Proteomes" id="UP000734854">
    <property type="component" value="Unassembled WGS sequence"/>
</dbReference>
<name>A0A8J5FVM2_ZINOF</name>
<evidence type="ECO:0000313" key="4">
    <source>
        <dbReference type="Proteomes" id="UP000734854"/>
    </source>
</evidence>
<dbReference type="AlphaFoldDB" id="A0A8J5FVM2"/>
<dbReference type="FunFam" id="1.20.140.90:FF:000002">
    <property type="entry name" value="Malonyl-CoA decarboxylase family protein"/>
    <property type="match status" value="1"/>
</dbReference>
<evidence type="ECO:0008006" key="5">
    <source>
        <dbReference type="Google" id="ProtNLM"/>
    </source>
</evidence>
<feature type="domain" description="Malonyl-CoA decarboxylase C-terminal" evidence="1">
    <location>
        <begin position="219"/>
        <end position="345"/>
    </location>
</feature>
<dbReference type="InterPro" id="IPR042303">
    <property type="entry name" value="Malonyl_CoA_deC_C_sf"/>
</dbReference>
<evidence type="ECO:0000313" key="3">
    <source>
        <dbReference type="EMBL" id="KAG6493740.1"/>
    </source>
</evidence>
<dbReference type="PANTHER" id="PTHR28641:SF1">
    <property type="entry name" value="MALONYL-COA DECARBOXYLASE, MITOCHONDRIAL"/>
    <property type="match status" value="1"/>
</dbReference>
<proteinExistence type="predicted"/>
<reference evidence="3 4" key="1">
    <citation type="submission" date="2020-08" db="EMBL/GenBank/DDBJ databases">
        <title>Plant Genome Project.</title>
        <authorList>
            <person name="Zhang R.-G."/>
        </authorList>
    </citation>
    <scope>NUCLEOTIDE SEQUENCE [LARGE SCALE GENOMIC DNA]</scope>
    <source>
        <tissue evidence="3">Rhizome</tissue>
    </source>
</reference>
<protein>
    <recommendedName>
        <fullName evidence="5">Malonyl-CoA decarboxylase</fullName>
    </recommendedName>
</protein>
<sequence length="623" mass="70134">MKKKSWAVLMRSRMAIPTRQLLRSDPLALPQDTSRASEIDDGSINTNAPRVSLKDVKEWMQASISISAEKTELVDVNLENFSQGYLGLSLEGRRVLLLDLSRDYDVNRTRVRELMRKYLSVELPHDTQNEAPGEQQAGLVEDGGMLAMYYRMERNLRDSFKPLYASFFERLNAHPGGLKLLTSIRADLLSVPPKENVPSLHALEAYLKEKLITWLSPATLELQQITWDDSASLLEKIVTYEAVHPIRNLLDLKRRLSKGRRCFGYFHPAIPGEPLIFIEVALLKDVASSIQEVLWDSPPAPEVEAKCALFYSISATQPGLSGINLGKFLIKRVVYLLRRDMPHITVANLNHFIYLDYLNAHPSSPPVLHNSSLGLPSLTSLPNLVQLPGLCGPLDFAQLVESVFPNHLTYVIFATLSPIPGYIQWLISKLASQLKLAQSESKDIKHISEKACGSNFKEDILLPEEEEMILSGYMNWLNSNTASEIEHTEGRENMSGKSGIEIMYEILTSKNWNGSVCLSEALKPSLLRLCARYLLQEKKRGRALDAVANFHLQNGSMIERINWMADQSIKGIEQSGGIMVNYVYRLDKIDEYAQAYLNTGHVHASCSLHQYLQRSKDENNAAS</sequence>
<dbReference type="GO" id="GO:0006633">
    <property type="term" value="P:fatty acid biosynthetic process"/>
    <property type="evidence" value="ECO:0007669"/>
    <property type="project" value="InterPro"/>
</dbReference>
<dbReference type="InterPro" id="IPR035372">
    <property type="entry name" value="MCD_N"/>
</dbReference>
<keyword evidence="4" id="KW-1185">Reference proteome</keyword>
<dbReference type="Pfam" id="PF05292">
    <property type="entry name" value="MCD"/>
    <property type="match status" value="2"/>
</dbReference>
<evidence type="ECO:0000259" key="1">
    <source>
        <dbReference type="Pfam" id="PF05292"/>
    </source>
</evidence>
<dbReference type="GO" id="GO:0005759">
    <property type="term" value="C:mitochondrial matrix"/>
    <property type="evidence" value="ECO:0007669"/>
    <property type="project" value="TreeGrafter"/>
</dbReference>
<dbReference type="GO" id="GO:0005782">
    <property type="term" value="C:peroxisomal matrix"/>
    <property type="evidence" value="ECO:0007669"/>
    <property type="project" value="TreeGrafter"/>
</dbReference>
<dbReference type="EMBL" id="JACMSC010000013">
    <property type="protein sequence ID" value="KAG6493740.1"/>
    <property type="molecule type" value="Genomic_DNA"/>
</dbReference>
<feature type="domain" description="Malonyl-CoA decarboxylase C-terminal" evidence="1">
    <location>
        <begin position="408"/>
        <end position="584"/>
    </location>
</feature>
<dbReference type="InterPro" id="IPR038917">
    <property type="entry name" value="Malonyl_CoA_deC"/>
</dbReference>
<accession>A0A8J5FVM2</accession>